<evidence type="ECO:0000259" key="5">
    <source>
        <dbReference type="Pfam" id="PF02782"/>
    </source>
</evidence>
<dbReference type="Gene3D" id="3.30.420.40">
    <property type="match status" value="2"/>
</dbReference>
<keyword evidence="3 6" id="KW-0418">Kinase</keyword>
<accession>A0A1R4ECG3</accession>
<name>A0A1R4ECG3_9GAMM</name>
<dbReference type="InterPro" id="IPR050406">
    <property type="entry name" value="FGGY_Carb_Kinase"/>
</dbReference>
<evidence type="ECO:0000259" key="4">
    <source>
        <dbReference type="Pfam" id="PF00370"/>
    </source>
</evidence>
<organism evidence="6 7">
    <name type="scientific">Psychrobacter pasteurii</name>
    <dbReference type="NCBI Taxonomy" id="1945520"/>
    <lineage>
        <taxon>Bacteria</taxon>
        <taxon>Pseudomonadati</taxon>
        <taxon>Pseudomonadota</taxon>
        <taxon>Gammaproteobacteria</taxon>
        <taxon>Moraxellales</taxon>
        <taxon>Moraxellaceae</taxon>
        <taxon>Psychrobacter</taxon>
    </lineage>
</organism>
<dbReference type="InterPro" id="IPR043129">
    <property type="entry name" value="ATPase_NBD"/>
</dbReference>
<evidence type="ECO:0000256" key="1">
    <source>
        <dbReference type="ARBA" id="ARBA00009156"/>
    </source>
</evidence>
<dbReference type="SUPFAM" id="SSF53067">
    <property type="entry name" value="Actin-like ATPase domain"/>
    <property type="match status" value="2"/>
</dbReference>
<comment type="similarity">
    <text evidence="1">Belongs to the FGGY kinase family.</text>
</comment>
<dbReference type="EMBL" id="FUGD01000032">
    <property type="protein sequence ID" value="SJM36184.1"/>
    <property type="molecule type" value="Genomic_DNA"/>
</dbReference>
<proteinExistence type="inferred from homology"/>
<reference evidence="7" key="1">
    <citation type="submission" date="2017-02" db="EMBL/GenBank/DDBJ databases">
        <authorList>
            <person name="Mornico D."/>
        </authorList>
    </citation>
    <scope>NUCLEOTIDE SEQUENCE [LARGE SCALE GENOMIC DNA]</scope>
</reference>
<dbReference type="InterPro" id="IPR018485">
    <property type="entry name" value="FGGY_C"/>
</dbReference>
<dbReference type="RefSeq" id="WP_077447594.1">
    <property type="nucleotide sequence ID" value="NZ_FUGD01000032.1"/>
</dbReference>
<dbReference type="AlphaFoldDB" id="A0A1R4ECG3"/>
<dbReference type="InterPro" id="IPR000577">
    <property type="entry name" value="Carb_kinase_FGGY"/>
</dbReference>
<dbReference type="Pfam" id="PF00370">
    <property type="entry name" value="FGGY_N"/>
    <property type="match status" value="1"/>
</dbReference>
<dbReference type="GO" id="GO:0005975">
    <property type="term" value="P:carbohydrate metabolic process"/>
    <property type="evidence" value="ECO:0007669"/>
    <property type="project" value="InterPro"/>
</dbReference>
<dbReference type="InterPro" id="IPR018484">
    <property type="entry name" value="FGGY_N"/>
</dbReference>
<dbReference type="GO" id="GO:0016301">
    <property type="term" value="F:kinase activity"/>
    <property type="evidence" value="ECO:0007669"/>
    <property type="project" value="UniProtKB-KW"/>
</dbReference>
<keyword evidence="7" id="KW-1185">Reference proteome</keyword>
<keyword evidence="2 6" id="KW-0808">Transferase</keyword>
<evidence type="ECO:0000256" key="3">
    <source>
        <dbReference type="ARBA" id="ARBA00022777"/>
    </source>
</evidence>
<dbReference type="STRING" id="1945520.A1019T_00144"/>
<dbReference type="PANTHER" id="PTHR43095:SF5">
    <property type="entry name" value="XYLULOSE KINASE"/>
    <property type="match status" value="1"/>
</dbReference>
<evidence type="ECO:0000313" key="7">
    <source>
        <dbReference type="Proteomes" id="UP000188169"/>
    </source>
</evidence>
<feature type="domain" description="Carbohydrate kinase FGGY N-terminal" evidence="4">
    <location>
        <begin position="10"/>
        <end position="256"/>
    </location>
</feature>
<protein>
    <submittedName>
        <fullName evidence="6">L-xylulose/3-keto-L-gulonate kinase</fullName>
        <ecNumber evidence="6">2.7.1.-</ecNumber>
    </submittedName>
</protein>
<dbReference type="OrthoDB" id="9805576at2"/>
<sequence>MSPKNDTPIYLLAIDNGTQSVRALIFDQFGTEIAKARVPIEPYFSTQANFAEQHADYYWQKLSEACQQLWQLCDIKPSQIAGVSLTTQRYTMICLDKDKEPLRPAIVWMDMRQGEANDLGILTPITKIAGMNQLVKEAQQKARCNWLAHHEPEIWAKTAHYVNLSAYLTYKLTDELVDSSGHALGYLPYDYKAQQWLKPNNIKWRLFNCRLDQMPKLVPPGQKLGHISAKAAAATGIIEGTPMIAAASDKACESLGSAGLDADTACLSFGTTATVSTTSPNYIEVLKHIPAYTAAVPKYYNHEYMIYRGFWMVSWFKEQFAHYEKQLAKTQGIDTEHLLDQAVKDIPAGCMGLMLQPYWSPGVRHPGLEGKGALIGFGDVHTRAHVYRAILEGLAYELKLGFDTIEKRTGKRIKHLRVSGGGSQSDAAMQLTADIFAMPAYRPHTYEASGLGAAINCAVGLGIYPDHDSASKAMTHLGDKFLPIAANVDLYKRLYNEVYLKMYDRLQPLYHSIQDITGYPKK</sequence>
<dbReference type="PANTHER" id="PTHR43095">
    <property type="entry name" value="SUGAR KINASE"/>
    <property type="match status" value="1"/>
</dbReference>
<gene>
    <name evidence="6" type="primary">lyx</name>
    <name evidence="6" type="ORF">A1019T_00144</name>
</gene>
<dbReference type="CDD" id="cd07779">
    <property type="entry name" value="ASKHA_NBD_FGGY_YgcE-like"/>
    <property type="match status" value="1"/>
</dbReference>
<evidence type="ECO:0000313" key="6">
    <source>
        <dbReference type="EMBL" id="SJM36184.1"/>
    </source>
</evidence>
<dbReference type="Proteomes" id="UP000188169">
    <property type="component" value="Unassembled WGS sequence"/>
</dbReference>
<dbReference type="PIRSF" id="PIRSF000538">
    <property type="entry name" value="GlpK"/>
    <property type="match status" value="1"/>
</dbReference>
<dbReference type="EC" id="2.7.1.-" evidence="6"/>
<feature type="domain" description="Carbohydrate kinase FGGY C-terminal" evidence="5">
    <location>
        <begin position="267"/>
        <end position="460"/>
    </location>
</feature>
<evidence type="ECO:0000256" key="2">
    <source>
        <dbReference type="ARBA" id="ARBA00022679"/>
    </source>
</evidence>
<dbReference type="Pfam" id="PF02782">
    <property type="entry name" value="FGGY_C"/>
    <property type="match status" value="1"/>
</dbReference>